<reference evidence="3 5" key="1">
    <citation type="submission" date="2023-07" db="EMBL/GenBank/DDBJ databases">
        <authorList>
            <person name="Peeters C."/>
        </authorList>
    </citation>
    <scope>NUCLEOTIDE SEQUENCE</scope>
    <source>
        <strain evidence="4 5">LMG 32965</strain>
        <strain evidence="3">R-77567</strain>
    </source>
</reference>
<dbReference type="AlphaFoldDB" id="A0AAD2F6A5"/>
<comment type="caution">
    <text evidence="3">The sequence shown here is derived from an EMBL/GenBank/DDBJ whole genome shotgun (WGS) entry which is preliminary data.</text>
</comment>
<keyword evidence="5" id="KW-1185">Reference proteome</keyword>
<proteinExistence type="predicted"/>
<evidence type="ECO:0000256" key="1">
    <source>
        <dbReference type="SAM" id="MobiDB-lite"/>
    </source>
</evidence>
<evidence type="ECO:0000313" key="6">
    <source>
        <dbReference type="Proteomes" id="UP001190491"/>
    </source>
</evidence>
<protein>
    <recommendedName>
        <fullName evidence="2">Surface-adhesin protein E-like domain-containing protein</fullName>
    </recommendedName>
</protein>
<dbReference type="EMBL" id="CAUDKO010000010">
    <property type="protein sequence ID" value="CAJ0886953.1"/>
    <property type="molecule type" value="Genomic_DNA"/>
</dbReference>
<feature type="region of interest" description="Disordered" evidence="1">
    <location>
        <begin position="1"/>
        <end position="52"/>
    </location>
</feature>
<accession>A0AAD2F6A5</accession>
<dbReference type="Proteomes" id="UP001190491">
    <property type="component" value="Unassembled WGS sequence"/>
</dbReference>
<evidence type="ECO:0000313" key="4">
    <source>
        <dbReference type="EMBL" id="CAJ0899818.1"/>
    </source>
</evidence>
<sequence length="422" mass="46242">MPGQSRSDSWAFAAAPRKSTFRREYSAPDGSSDSTSAAIVGRQSAKSSQSISCRKHIQSNAININHEDKMQHPTFRVTLSIAFLWLSGICQAAPSADPLSTLPADPQQTTQPRWVRAVPPYPIAPLFSKAEVDLNSVKKSGNGKITAWIRETYEKIQQPSTDHAFQVGETNYLIDCNNGKYNFLSINTRSANGDLVRSVKLPDFDQKNMDDIPPDSLNGAEATLACAQAKKNWPGEQYYDLHIKPKHVEVATPLTLQEEEKIDRAIAQRKELDGRNAPFTGPLLTALPGKNTCHMMNGVDGNPSSYELCYASGMFSHDVYSLRSDGISLLHGIDDEATKGIDGVFNGNKIRLQCEPVNRLADGVTNTTIKNAILADRMSSKKISFDDGLNFAIMTNVIEIGRHCILSGADGIMAKLDVVFPQ</sequence>
<organism evidence="3 6">
    <name type="scientific">Ralstonia flatus</name>
    <dbReference type="NCBI Taxonomy" id="3058601"/>
    <lineage>
        <taxon>Bacteria</taxon>
        <taxon>Pseudomonadati</taxon>
        <taxon>Pseudomonadota</taxon>
        <taxon>Betaproteobacteria</taxon>
        <taxon>Burkholderiales</taxon>
        <taxon>Burkholderiaceae</taxon>
        <taxon>Ralstonia</taxon>
    </lineage>
</organism>
<evidence type="ECO:0000259" key="2">
    <source>
        <dbReference type="Pfam" id="PF16747"/>
    </source>
</evidence>
<evidence type="ECO:0000313" key="3">
    <source>
        <dbReference type="EMBL" id="CAJ0886953.1"/>
    </source>
</evidence>
<dbReference type="InterPro" id="IPR031939">
    <property type="entry name" value="Adhesin_E-like"/>
</dbReference>
<feature type="domain" description="Surface-adhesin protein E-like" evidence="2">
    <location>
        <begin position="131"/>
        <end position="227"/>
    </location>
</feature>
<gene>
    <name evidence="4" type="ORF">R77564_04370</name>
    <name evidence="3" type="ORF">R77567_03895</name>
</gene>
<dbReference type="EMBL" id="CAUDLI010000011">
    <property type="protein sequence ID" value="CAJ0899818.1"/>
    <property type="molecule type" value="Genomic_DNA"/>
</dbReference>
<name>A0AAD2F6A5_9RALS</name>
<dbReference type="Proteomes" id="UP001189792">
    <property type="component" value="Unassembled WGS sequence"/>
</dbReference>
<dbReference type="Pfam" id="PF16747">
    <property type="entry name" value="Adhesin_E"/>
    <property type="match status" value="1"/>
</dbReference>
<evidence type="ECO:0000313" key="5">
    <source>
        <dbReference type="Proteomes" id="UP001189792"/>
    </source>
</evidence>